<evidence type="ECO:0000313" key="12">
    <source>
        <dbReference type="Proteomes" id="UP000182367"/>
    </source>
</evidence>
<proteinExistence type="inferred from homology"/>
<evidence type="ECO:0000313" key="13">
    <source>
        <dbReference type="Proteomes" id="UP000321579"/>
    </source>
</evidence>
<reference evidence="10 12" key="3">
    <citation type="submission" date="2016-10" db="EMBL/GenBank/DDBJ databases">
        <authorList>
            <person name="Varghese N."/>
            <person name="Submissions S."/>
        </authorList>
    </citation>
    <scope>NUCLEOTIDE SEQUENCE [LARGE SCALE GENOMIC DNA]</scope>
    <source>
        <strain evidence="10 12">Gm-149</strain>
    </source>
</reference>
<feature type="domain" description="RNA polymerase sigma factor 70 region 4 type 2" evidence="7">
    <location>
        <begin position="144"/>
        <end position="187"/>
    </location>
</feature>
<sequence>MFASILFTPKLIANHIKMNPSNESALLLCIASGDELSYTRLVERYWQKVLQHALSFVKSYPVAEELTQDVFIQIWEKRNKLAEVNSFENYLFIVSRNLIISHIRKKLIETDSLKDQKLQELFFKPDEQYEFEELVKILNEGAALLPEPRRSVFLLSRMEGRDADYISKKLGIATRTVRWHLLQALNFLRSYLHNHYIISLLALILLGLFFFNNFFHFSLPL</sequence>
<dbReference type="OrthoDB" id="759001at2"/>
<dbReference type="EMBL" id="FNEO01000001">
    <property type="protein sequence ID" value="SDI73149.1"/>
    <property type="molecule type" value="Genomic_DNA"/>
</dbReference>
<evidence type="ECO:0000256" key="5">
    <source>
        <dbReference type="SAM" id="Phobius"/>
    </source>
</evidence>
<dbReference type="Gene3D" id="1.10.1740.10">
    <property type="match status" value="1"/>
</dbReference>
<keyword evidence="5" id="KW-0472">Membrane</keyword>
<keyword evidence="5" id="KW-1133">Transmembrane helix</keyword>
<dbReference type="InterPro" id="IPR013325">
    <property type="entry name" value="RNA_pol_sigma_r2"/>
</dbReference>
<keyword evidence="4" id="KW-0804">Transcription</keyword>
<feature type="domain" description="RNA polymerase sigma-70 region 2" evidence="6">
    <location>
        <begin position="41"/>
        <end position="106"/>
    </location>
</feature>
<keyword evidence="5" id="KW-0812">Transmembrane</keyword>
<dbReference type="InterPro" id="IPR036388">
    <property type="entry name" value="WH-like_DNA-bd_sf"/>
</dbReference>
<name>A0A1B9DNP0_9FLAO</name>
<comment type="similarity">
    <text evidence="1">Belongs to the sigma-70 factor family. ECF subfamily.</text>
</comment>
<reference evidence="8 13" key="4">
    <citation type="submission" date="2019-07" db="EMBL/GenBank/DDBJ databases">
        <title>Whole genome shotgun sequence of Flavobacterium glycines NBRC 105008.</title>
        <authorList>
            <person name="Hosoyama A."/>
            <person name="Uohara A."/>
            <person name="Ohji S."/>
            <person name="Ichikawa N."/>
        </authorList>
    </citation>
    <scope>NUCLEOTIDE SEQUENCE [LARGE SCALE GENOMIC DNA]</scope>
    <source>
        <strain evidence="8 13">NBRC 105008</strain>
    </source>
</reference>
<dbReference type="InterPro" id="IPR014284">
    <property type="entry name" value="RNA_pol_sigma-70_dom"/>
</dbReference>
<dbReference type="PANTHER" id="PTHR43133">
    <property type="entry name" value="RNA POLYMERASE ECF-TYPE SIGMA FACTO"/>
    <property type="match status" value="1"/>
</dbReference>
<keyword evidence="3" id="KW-0731">Sigma factor</keyword>
<comment type="caution">
    <text evidence="9">The sequence shown here is derived from an EMBL/GenBank/DDBJ whole genome shotgun (WGS) entry which is preliminary data.</text>
</comment>
<keyword evidence="2" id="KW-0805">Transcription regulation</keyword>
<evidence type="ECO:0000313" key="8">
    <source>
        <dbReference type="EMBL" id="GEL10301.1"/>
    </source>
</evidence>
<dbReference type="SUPFAM" id="SSF88659">
    <property type="entry name" value="Sigma3 and sigma4 domains of RNA polymerase sigma factors"/>
    <property type="match status" value="1"/>
</dbReference>
<protein>
    <submittedName>
        <fullName evidence="10">RNA polymerase sigma-70 factor, ECF subfamily</fullName>
    </submittedName>
</protein>
<evidence type="ECO:0000313" key="10">
    <source>
        <dbReference type="EMBL" id="SDI73149.1"/>
    </source>
</evidence>
<evidence type="ECO:0000256" key="4">
    <source>
        <dbReference type="ARBA" id="ARBA00023163"/>
    </source>
</evidence>
<dbReference type="EMBL" id="LVEO01000018">
    <property type="protein sequence ID" value="OCB71291.1"/>
    <property type="molecule type" value="Genomic_DNA"/>
</dbReference>
<dbReference type="Gene3D" id="1.10.10.10">
    <property type="entry name" value="Winged helix-like DNA-binding domain superfamily/Winged helix DNA-binding domain"/>
    <property type="match status" value="1"/>
</dbReference>
<dbReference type="NCBIfam" id="TIGR02937">
    <property type="entry name" value="sigma70-ECF"/>
    <property type="match status" value="1"/>
</dbReference>
<dbReference type="PANTHER" id="PTHR43133:SF46">
    <property type="entry name" value="RNA POLYMERASE SIGMA-70 FACTOR ECF SUBFAMILY"/>
    <property type="match status" value="1"/>
</dbReference>
<evidence type="ECO:0000259" key="7">
    <source>
        <dbReference type="Pfam" id="PF08281"/>
    </source>
</evidence>
<evidence type="ECO:0000256" key="3">
    <source>
        <dbReference type="ARBA" id="ARBA00023082"/>
    </source>
</evidence>
<feature type="transmembrane region" description="Helical" evidence="5">
    <location>
        <begin position="196"/>
        <end position="215"/>
    </location>
</feature>
<accession>A0A1B9DNP0</accession>
<dbReference type="Pfam" id="PF08281">
    <property type="entry name" value="Sigma70_r4_2"/>
    <property type="match status" value="1"/>
</dbReference>
<evidence type="ECO:0000256" key="1">
    <source>
        <dbReference type="ARBA" id="ARBA00010641"/>
    </source>
</evidence>
<gene>
    <name evidence="9" type="ORF">FBGL_08560</name>
    <name evidence="8" type="ORF">FGL01_10400</name>
    <name evidence="10" type="ORF">SAMN05192550_0667</name>
</gene>
<evidence type="ECO:0000256" key="2">
    <source>
        <dbReference type="ARBA" id="ARBA00023015"/>
    </source>
</evidence>
<dbReference type="SUPFAM" id="SSF88946">
    <property type="entry name" value="Sigma2 domain of RNA polymerase sigma factors"/>
    <property type="match status" value="1"/>
</dbReference>
<evidence type="ECO:0000259" key="6">
    <source>
        <dbReference type="Pfam" id="PF04542"/>
    </source>
</evidence>
<evidence type="ECO:0000313" key="11">
    <source>
        <dbReference type="Proteomes" id="UP000093226"/>
    </source>
</evidence>
<dbReference type="InterPro" id="IPR039425">
    <property type="entry name" value="RNA_pol_sigma-70-like"/>
</dbReference>
<evidence type="ECO:0000313" key="9">
    <source>
        <dbReference type="EMBL" id="OCB71291.1"/>
    </source>
</evidence>
<organism evidence="9 11">
    <name type="scientific">Flavobacterium glycines</name>
    <dbReference type="NCBI Taxonomy" id="551990"/>
    <lineage>
        <taxon>Bacteria</taxon>
        <taxon>Pseudomonadati</taxon>
        <taxon>Bacteroidota</taxon>
        <taxon>Flavobacteriia</taxon>
        <taxon>Flavobacteriales</taxon>
        <taxon>Flavobacteriaceae</taxon>
        <taxon>Flavobacterium</taxon>
    </lineage>
</organism>
<dbReference type="GO" id="GO:0006352">
    <property type="term" value="P:DNA-templated transcription initiation"/>
    <property type="evidence" value="ECO:0007669"/>
    <property type="project" value="InterPro"/>
</dbReference>
<dbReference type="InterPro" id="IPR013249">
    <property type="entry name" value="RNA_pol_sigma70_r4_t2"/>
</dbReference>
<dbReference type="GO" id="GO:0016987">
    <property type="term" value="F:sigma factor activity"/>
    <property type="evidence" value="ECO:0007669"/>
    <property type="project" value="UniProtKB-KW"/>
</dbReference>
<keyword evidence="12" id="KW-1185">Reference proteome</keyword>
<dbReference type="GO" id="GO:0003677">
    <property type="term" value="F:DNA binding"/>
    <property type="evidence" value="ECO:0007669"/>
    <property type="project" value="InterPro"/>
</dbReference>
<dbReference type="Proteomes" id="UP000321579">
    <property type="component" value="Unassembled WGS sequence"/>
</dbReference>
<dbReference type="Proteomes" id="UP000093226">
    <property type="component" value="Unassembled WGS sequence"/>
</dbReference>
<dbReference type="InterPro" id="IPR013324">
    <property type="entry name" value="RNA_pol_sigma_r3/r4-like"/>
</dbReference>
<dbReference type="Pfam" id="PF04542">
    <property type="entry name" value="Sigma70_r2"/>
    <property type="match status" value="1"/>
</dbReference>
<dbReference type="STRING" id="551990.SAMN05192550_0667"/>
<reference evidence="9" key="2">
    <citation type="submission" date="2016-03" db="EMBL/GenBank/DDBJ databases">
        <authorList>
            <person name="Ploux O."/>
        </authorList>
    </citation>
    <scope>NUCLEOTIDE SEQUENCE</scope>
    <source>
        <strain evidence="9">NBRC 105008</strain>
    </source>
</reference>
<dbReference type="AlphaFoldDB" id="A0A1B9DNP0"/>
<dbReference type="InterPro" id="IPR007627">
    <property type="entry name" value="RNA_pol_sigma70_r2"/>
</dbReference>
<reference evidence="11" key="1">
    <citation type="submission" date="2016-03" db="EMBL/GenBank/DDBJ databases">
        <title>Draft genome sequence of Paenibacillus glacialis DSM 22343.</title>
        <authorList>
            <person name="Shin S.-K."/>
            <person name="Yi H."/>
        </authorList>
    </citation>
    <scope>NUCLEOTIDE SEQUENCE [LARGE SCALE GENOMIC DNA]</scope>
    <source>
        <strain evidence="11">NBRC 105008</strain>
    </source>
</reference>
<dbReference type="Proteomes" id="UP000182367">
    <property type="component" value="Unassembled WGS sequence"/>
</dbReference>
<dbReference type="EMBL" id="BJVF01000001">
    <property type="protein sequence ID" value="GEL10301.1"/>
    <property type="molecule type" value="Genomic_DNA"/>
</dbReference>